<keyword evidence="8" id="KW-1185">Reference proteome</keyword>
<feature type="transmembrane region" description="Helical" evidence="6">
    <location>
        <begin position="12"/>
        <end position="35"/>
    </location>
</feature>
<evidence type="ECO:0000313" key="8">
    <source>
        <dbReference type="Proteomes" id="UP000316759"/>
    </source>
</evidence>
<keyword evidence="4 6" id="KW-1133">Transmembrane helix</keyword>
<evidence type="ECO:0008006" key="9">
    <source>
        <dbReference type="Google" id="ProtNLM"/>
    </source>
</evidence>
<evidence type="ECO:0000313" key="7">
    <source>
        <dbReference type="EMBL" id="TPP67535.1"/>
    </source>
</evidence>
<evidence type="ECO:0000256" key="3">
    <source>
        <dbReference type="ARBA" id="ARBA00022692"/>
    </source>
</evidence>
<dbReference type="AlphaFoldDB" id="A0A504Z496"/>
<dbReference type="Gene3D" id="1.20.1070.10">
    <property type="entry name" value="Rhodopsin 7-helix transmembrane proteins"/>
    <property type="match status" value="1"/>
</dbReference>
<evidence type="ECO:0000256" key="5">
    <source>
        <dbReference type="ARBA" id="ARBA00023136"/>
    </source>
</evidence>
<feature type="transmembrane region" description="Helical" evidence="6">
    <location>
        <begin position="56"/>
        <end position="76"/>
    </location>
</feature>
<dbReference type="EMBL" id="SUNJ01000573">
    <property type="protein sequence ID" value="TPP67535.1"/>
    <property type="molecule type" value="Genomic_DNA"/>
</dbReference>
<accession>A0A504Z496</accession>
<evidence type="ECO:0000256" key="4">
    <source>
        <dbReference type="ARBA" id="ARBA00022989"/>
    </source>
</evidence>
<dbReference type="GO" id="GO:0016020">
    <property type="term" value="C:membrane"/>
    <property type="evidence" value="ECO:0007669"/>
    <property type="project" value="UniProtKB-SubCell"/>
</dbReference>
<reference evidence="7 8" key="1">
    <citation type="submission" date="2019-04" db="EMBL/GenBank/DDBJ databases">
        <title>Annotation for the trematode Fasciola gigantica.</title>
        <authorList>
            <person name="Choi Y.-J."/>
        </authorList>
    </citation>
    <scope>NUCLEOTIDE SEQUENCE [LARGE SCALE GENOMIC DNA]</scope>
    <source>
        <strain evidence="7">Uganda_cow_1</strain>
    </source>
</reference>
<gene>
    <name evidence="7" type="ORF">FGIG_05628</name>
</gene>
<protein>
    <recommendedName>
        <fullName evidence="9">G-protein coupled receptors family 1 profile domain-containing protein</fullName>
    </recommendedName>
</protein>
<dbReference type="Proteomes" id="UP000316759">
    <property type="component" value="Unassembled WGS sequence"/>
</dbReference>
<comment type="similarity">
    <text evidence="2">Belongs to the TDE1 family.</text>
</comment>
<evidence type="ECO:0000256" key="2">
    <source>
        <dbReference type="ARBA" id="ARBA00006665"/>
    </source>
</evidence>
<name>A0A504Z496_FASGI</name>
<proteinExistence type="inferred from homology"/>
<dbReference type="OrthoDB" id="6255024at2759"/>
<dbReference type="SUPFAM" id="SSF81321">
    <property type="entry name" value="Family A G protein-coupled receptor-like"/>
    <property type="match status" value="1"/>
</dbReference>
<feature type="transmembrane region" description="Helical" evidence="6">
    <location>
        <begin position="100"/>
        <end position="123"/>
    </location>
</feature>
<dbReference type="Pfam" id="PF03348">
    <property type="entry name" value="Serinc"/>
    <property type="match status" value="1"/>
</dbReference>
<organism evidence="7 8">
    <name type="scientific">Fasciola gigantica</name>
    <name type="common">Giant liver fluke</name>
    <dbReference type="NCBI Taxonomy" id="46835"/>
    <lineage>
        <taxon>Eukaryota</taxon>
        <taxon>Metazoa</taxon>
        <taxon>Spiralia</taxon>
        <taxon>Lophotrochozoa</taxon>
        <taxon>Platyhelminthes</taxon>
        <taxon>Trematoda</taxon>
        <taxon>Digenea</taxon>
        <taxon>Plagiorchiida</taxon>
        <taxon>Echinostomata</taxon>
        <taxon>Echinostomatoidea</taxon>
        <taxon>Fasciolidae</taxon>
        <taxon>Fasciola</taxon>
    </lineage>
</organism>
<keyword evidence="3 6" id="KW-0812">Transmembrane</keyword>
<evidence type="ECO:0000256" key="1">
    <source>
        <dbReference type="ARBA" id="ARBA00004141"/>
    </source>
</evidence>
<comment type="caution">
    <text evidence="7">The sequence shown here is derived from an EMBL/GenBank/DDBJ whole genome shotgun (WGS) entry which is preliminary data.</text>
</comment>
<keyword evidence="5 6" id="KW-0472">Membrane</keyword>
<evidence type="ECO:0000256" key="6">
    <source>
        <dbReference type="SAM" id="Phobius"/>
    </source>
</evidence>
<sequence>MAEFFQIQSYFWMFCAYILPGLFIIICHVIVIKYVHSWPSNSRENNEQRDRTRNKLQMLFITTATMASMLLILHAYEAIRYLLANAGVISYSSGSPEQQIGIGLIILTCTLNPVIMISTTHILRNYIHKLLFKAVSSCINLSRNPSISTVDTTDF</sequence>
<dbReference type="InterPro" id="IPR005016">
    <property type="entry name" value="TDE1/TMS"/>
</dbReference>
<comment type="subcellular location">
    <subcellularLocation>
        <location evidence="1">Membrane</location>
        <topology evidence="1">Multi-pass membrane protein</topology>
    </subcellularLocation>
</comment>